<dbReference type="Proteomes" id="UP001211907">
    <property type="component" value="Unassembled WGS sequence"/>
</dbReference>
<evidence type="ECO:0000313" key="2">
    <source>
        <dbReference type="Proteomes" id="UP001211907"/>
    </source>
</evidence>
<protein>
    <submittedName>
        <fullName evidence="1">Uncharacterized protein</fullName>
    </submittedName>
</protein>
<reference evidence="1" key="1">
    <citation type="submission" date="2020-05" db="EMBL/GenBank/DDBJ databases">
        <title>Phylogenomic resolution of chytrid fungi.</title>
        <authorList>
            <person name="Stajich J.E."/>
            <person name="Amses K."/>
            <person name="Simmons R."/>
            <person name="Seto K."/>
            <person name="Myers J."/>
            <person name="Bonds A."/>
            <person name="Quandt C.A."/>
            <person name="Barry K."/>
            <person name="Liu P."/>
            <person name="Grigoriev I."/>
            <person name="Longcore J.E."/>
            <person name="James T.Y."/>
        </authorList>
    </citation>
    <scope>NUCLEOTIDE SEQUENCE</scope>
    <source>
        <strain evidence="1">JEL0513</strain>
    </source>
</reference>
<sequence length="323" mass="36632">MAVFDGDEDLISRVGVFSPLFNHFGLKSFSSIGAEVLCLNSGFEMNLKTKIGMLVMERDNPEMISLMFVNQSYSKCLEQILQVLQILYRRLMTIETEEPSNFVDIACALVPELRYTRTRDTRNPKNPTKKAIHQPSIKINIQDTDEISKFNMRRRVAITAGLERLYSTHSANLSPTMNVVSSIAKTFVSGTDYSTVILVTPAEIKEIAKKRIASNRLEEVLLRSNVIEPLNYRKIGIDHFSPMNRLKLVAANATPKKKAAINIFPDPESINLLNIQIPSDTLREIYDDYGVIKVFEKMLPERQSDSNRIPLGLSVNEYLMILE</sequence>
<feature type="non-terminal residue" evidence="1">
    <location>
        <position position="323"/>
    </location>
</feature>
<accession>A0AAD5SUC4</accession>
<keyword evidence="2" id="KW-1185">Reference proteome</keyword>
<proteinExistence type="predicted"/>
<name>A0AAD5SUC4_9FUNG</name>
<dbReference type="AlphaFoldDB" id="A0AAD5SUC4"/>
<evidence type="ECO:0000313" key="1">
    <source>
        <dbReference type="EMBL" id="KAJ3109223.1"/>
    </source>
</evidence>
<gene>
    <name evidence="1" type="ORF">HK100_003332</name>
</gene>
<comment type="caution">
    <text evidence="1">The sequence shown here is derived from an EMBL/GenBank/DDBJ whole genome shotgun (WGS) entry which is preliminary data.</text>
</comment>
<dbReference type="EMBL" id="JADGJH010001822">
    <property type="protein sequence ID" value="KAJ3109223.1"/>
    <property type="molecule type" value="Genomic_DNA"/>
</dbReference>
<organism evidence="1 2">
    <name type="scientific">Physocladia obscura</name>
    <dbReference type="NCBI Taxonomy" id="109957"/>
    <lineage>
        <taxon>Eukaryota</taxon>
        <taxon>Fungi</taxon>
        <taxon>Fungi incertae sedis</taxon>
        <taxon>Chytridiomycota</taxon>
        <taxon>Chytridiomycota incertae sedis</taxon>
        <taxon>Chytridiomycetes</taxon>
        <taxon>Chytridiales</taxon>
        <taxon>Chytriomycetaceae</taxon>
        <taxon>Physocladia</taxon>
    </lineage>
</organism>